<keyword evidence="2" id="KW-1185">Reference proteome</keyword>
<dbReference type="Proteomes" id="UP000001064">
    <property type="component" value="Unassembled WGS sequence"/>
</dbReference>
<organism evidence="1 2">
    <name type="scientific">Dictyostelium purpureum</name>
    <name type="common">Slime mold</name>
    <dbReference type="NCBI Taxonomy" id="5786"/>
    <lineage>
        <taxon>Eukaryota</taxon>
        <taxon>Amoebozoa</taxon>
        <taxon>Evosea</taxon>
        <taxon>Eumycetozoa</taxon>
        <taxon>Dictyostelia</taxon>
        <taxon>Dictyosteliales</taxon>
        <taxon>Dictyosteliaceae</taxon>
        <taxon>Dictyostelium</taxon>
    </lineage>
</organism>
<evidence type="ECO:0000313" key="1">
    <source>
        <dbReference type="EMBL" id="EGC36504.1"/>
    </source>
</evidence>
<dbReference type="EMBL" id="GL871024">
    <property type="protein sequence ID" value="EGC36504.1"/>
    <property type="molecule type" value="Genomic_DNA"/>
</dbReference>
<sequence length="106" mass="12548">MQNIDEQDKNKYITNATNPFVKLSKTVRVCLGACVGLSIAGFANTLNKRPFMTRPHRHLFYMIACSAFFYKTYDFNDYIVKKELYVLSLTQDRIREQELLKKRNYH</sequence>
<evidence type="ECO:0000313" key="2">
    <source>
        <dbReference type="Proteomes" id="UP000001064"/>
    </source>
</evidence>
<dbReference type="eggNOG" id="ENOG502RIFT">
    <property type="taxonomic scope" value="Eukaryota"/>
</dbReference>
<dbReference type="AlphaFoldDB" id="F0ZHQ9"/>
<reference evidence="2" key="1">
    <citation type="journal article" date="2011" name="Genome Biol.">
        <title>Comparative genomics of the social amoebae Dictyostelium discoideum and Dictyostelium purpureum.</title>
        <authorList>
            <consortium name="US DOE Joint Genome Institute (JGI-PGF)"/>
            <person name="Sucgang R."/>
            <person name="Kuo A."/>
            <person name="Tian X."/>
            <person name="Salerno W."/>
            <person name="Parikh A."/>
            <person name="Feasley C.L."/>
            <person name="Dalin E."/>
            <person name="Tu H."/>
            <person name="Huang E."/>
            <person name="Barry K."/>
            <person name="Lindquist E."/>
            <person name="Shapiro H."/>
            <person name="Bruce D."/>
            <person name="Schmutz J."/>
            <person name="Salamov A."/>
            <person name="Fey P."/>
            <person name="Gaudet P."/>
            <person name="Anjard C."/>
            <person name="Babu M.M."/>
            <person name="Basu S."/>
            <person name="Bushmanova Y."/>
            <person name="van der Wel H."/>
            <person name="Katoh-Kurasawa M."/>
            <person name="Dinh C."/>
            <person name="Coutinho P.M."/>
            <person name="Saito T."/>
            <person name="Elias M."/>
            <person name="Schaap P."/>
            <person name="Kay R.R."/>
            <person name="Henrissat B."/>
            <person name="Eichinger L."/>
            <person name="Rivero F."/>
            <person name="Putnam N.H."/>
            <person name="West C.M."/>
            <person name="Loomis W.F."/>
            <person name="Chisholm R.L."/>
            <person name="Shaulsky G."/>
            <person name="Strassmann J.E."/>
            <person name="Queller D.C."/>
            <person name="Kuspa A."/>
            <person name="Grigoriev I.V."/>
        </authorList>
    </citation>
    <scope>NUCLEOTIDE SEQUENCE [LARGE SCALE GENOMIC DNA]</scope>
    <source>
        <strain evidence="2">QSDP1</strain>
    </source>
</reference>
<proteinExistence type="predicted"/>
<dbReference type="OMA" id="QTHIFWA"/>
<name>F0ZHQ9_DICPU</name>
<accession>F0ZHQ9</accession>
<dbReference type="RefSeq" id="XP_003286949.1">
    <property type="nucleotide sequence ID" value="XM_003286901.1"/>
</dbReference>
<protein>
    <submittedName>
        <fullName evidence="1">Uncharacterized protein</fullName>
    </submittedName>
</protein>
<gene>
    <name evidence="1" type="ORF">DICPUDRAFT_150984</name>
</gene>
<dbReference type="OrthoDB" id="19357at2759"/>
<dbReference type="GeneID" id="10500457"/>
<dbReference type="FunCoup" id="F0ZHQ9">
    <property type="interactions" value="383"/>
</dbReference>
<dbReference type="KEGG" id="dpp:DICPUDRAFT_150984"/>
<dbReference type="VEuPathDB" id="AmoebaDB:DICPUDRAFT_150984"/>
<dbReference type="InParanoid" id="F0ZHQ9"/>